<evidence type="ECO:0000313" key="4">
    <source>
        <dbReference type="Proteomes" id="UP000546917"/>
    </source>
</evidence>
<dbReference type="OrthoDB" id="57373at2157"/>
<protein>
    <submittedName>
        <fullName evidence="1">Uncharacterized protein</fullName>
    </submittedName>
</protein>
<gene>
    <name evidence="1" type="ORF">FAD_0328</name>
    <name evidence="2" type="ORF">HLB00_02015</name>
</gene>
<proteinExistence type="predicted"/>
<keyword evidence="3" id="KW-1185">Reference proteome</keyword>
<dbReference type="GeneID" id="16025492"/>
<evidence type="ECO:0000313" key="3">
    <source>
        <dbReference type="Proteomes" id="UP000192050"/>
    </source>
</evidence>
<dbReference type="Proteomes" id="UP000546917">
    <property type="component" value="Unassembled WGS sequence"/>
</dbReference>
<dbReference type="AlphaFoldDB" id="A0A1V0N270"/>
<dbReference type="KEGG" id="fai:FAD_0328"/>
<organism evidence="1 3">
    <name type="scientific">Ferroplasma acidiphilum</name>
    <dbReference type="NCBI Taxonomy" id="74969"/>
    <lineage>
        <taxon>Archaea</taxon>
        <taxon>Methanobacteriati</taxon>
        <taxon>Thermoplasmatota</taxon>
        <taxon>Thermoplasmata</taxon>
        <taxon>Thermoplasmatales</taxon>
        <taxon>Ferroplasmaceae</taxon>
        <taxon>Ferroplasma</taxon>
    </lineage>
</organism>
<accession>A0A1V0N270</accession>
<sequence>MFKLYKLPKEDRGIIDALLADDVVGRQTITYKDGVNYGYDSSYIVLIEGPEDIFKNVETIASGKLEPLGKSKQEDIYKKIKDEENNSQNGLGFIFG</sequence>
<evidence type="ECO:0000313" key="2">
    <source>
        <dbReference type="EMBL" id="NOL59610.1"/>
    </source>
</evidence>
<dbReference type="STRING" id="74969.FAD_0328"/>
<dbReference type="RefSeq" id="WP_009887346.1">
    <property type="nucleotide sequence ID" value="NZ_CP015363.1"/>
</dbReference>
<name>A0A1V0N270_9ARCH</name>
<reference evidence="2 4" key="2">
    <citation type="submission" date="2020-05" db="EMBL/GenBank/DDBJ databases">
        <authorList>
            <person name="Zhang R."/>
        </authorList>
    </citation>
    <scope>NUCLEOTIDE SEQUENCE [LARGE SCALE GENOMIC DNA]</scope>
    <source>
        <strain evidence="2 4">DSM 28986</strain>
    </source>
</reference>
<reference evidence="1 3" key="1">
    <citation type="submission" date="2011-10" db="EMBL/GenBank/DDBJ databases">
        <title>Metabolic and evolutionary patterns in the extreme acidophile Ferroplasma acidiphilum.</title>
        <authorList>
            <person name="Golyshina O.V."/>
            <person name="Kozyavkin S.A."/>
            <person name="Tatusov R.L."/>
            <person name="Slesarev A.I."/>
            <person name="Golyshin P.N."/>
        </authorList>
    </citation>
    <scope>NUCLEOTIDE SEQUENCE [LARGE SCALE GENOMIC DNA]</scope>
    <source>
        <strain evidence="1">Berkeley</strain>
        <strain evidence="3">Y</strain>
    </source>
</reference>
<evidence type="ECO:0000313" key="1">
    <source>
        <dbReference type="EMBL" id="ARD84250.1"/>
    </source>
</evidence>
<dbReference type="EMBL" id="JABGBP010000053">
    <property type="protein sequence ID" value="NOL59610.1"/>
    <property type="molecule type" value="Genomic_DNA"/>
</dbReference>
<dbReference type="EMBL" id="CP015363">
    <property type="protein sequence ID" value="ARD84250.1"/>
    <property type="molecule type" value="Genomic_DNA"/>
</dbReference>
<dbReference type="Proteomes" id="UP000192050">
    <property type="component" value="Chromosome"/>
</dbReference>